<dbReference type="EMBL" id="VJMZ01000001">
    <property type="protein sequence ID" value="TRM10627.1"/>
    <property type="molecule type" value="Genomic_DNA"/>
</dbReference>
<comment type="caution">
    <text evidence="6">The sequence shown here is derived from an EMBL/GenBank/DDBJ whole genome shotgun (WGS) entry which is preliminary data.</text>
</comment>
<evidence type="ECO:0000256" key="1">
    <source>
        <dbReference type="ARBA" id="ARBA00006068"/>
    </source>
</evidence>
<dbReference type="RefSeq" id="WP_142789908.1">
    <property type="nucleotide sequence ID" value="NZ_VJMZ01000001.1"/>
</dbReference>
<sequence length="330" mass="37311">MSKRKKWLIVFGVCMLLVVAGGVGYAMHLYDKTEETVTESQKKISRDHNTSELRVEEVDPVEDNVSVLFIGVDNSEIRNEQTSRSDALILATFNKESSSVKLLSIPRDSYVYVPEVDRYTKITHAHAYGGAEATIETVENFLDVPVDYYAEMNFNGFVDVVDALGGIKYDVPYEFSEFDSNDKRNGVHLNAGYQTLNGEEALALARTRKYDNDIERGKRQQAILKTIFDKATSTASVFKLGEVIDAIGSNMTTNMTFTDMKNFLSYGLDENVAIDKMILDGSGGYMDDGLWYFQVSEDSKRNIRAELRNHLDMREYADSNDRHEKAKNDI</sequence>
<comment type="similarity">
    <text evidence="1">Belongs to the LytR/CpsA/Psr (LCP) family.</text>
</comment>
<keyword evidence="3" id="KW-0735">Signal-anchor</keyword>
<feature type="domain" description="Cell envelope-related transcriptional attenuator" evidence="5">
    <location>
        <begin position="84"/>
        <end position="232"/>
    </location>
</feature>
<evidence type="ECO:0000313" key="6">
    <source>
        <dbReference type="EMBL" id="TRM10627.1"/>
    </source>
</evidence>
<keyword evidence="7" id="KW-1185">Reference proteome</keyword>
<protein>
    <submittedName>
        <fullName evidence="6">LytR family transcriptional regulator</fullName>
    </submittedName>
</protein>
<evidence type="ECO:0000259" key="5">
    <source>
        <dbReference type="Pfam" id="PF03816"/>
    </source>
</evidence>
<dbReference type="Proteomes" id="UP000319280">
    <property type="component" value="Unassembled WGS sequence"/>
</dbReference>
<dbReference type="Gene3D" id="3.40.630.190">
    <property type="entry name" value="LCP protein"/>
    <property type="match status" value="1"/>
</dbReference>
<dbReference type="GO" id="GO:0071555">
    <property type="term" value="P:cell wall organization"/>
    <property type="evidence" value="ECO:0007669"/>
    <property type="project" value="UniProtKB-KW"/>
</dbReference>
<evidence type="ECO:0000256" key="2">
    <source>
        <dbReference type="ARBA" id="ARBA00022692"/>
    </source>
</evidence>
<dbReference type="PANTHER" id="PTHR33392:SF3">
    <property type="entry name" value="POLYISOPRENYL-TEICHOIC ACID--PEPTIDOGLYCAN TEICHOIC ACID TRANSFERASE TAGT"/>
    <property type="match status" value="1"/>
</dbReference>
<dbReference type="Pfam" id="PF03816">
    <property type="entry name" value="LytR_cpsA_psr"/>
    <property type="match status" value="1"/>
</dbReference>
<dbReference type="InterPro" id="IPR004474">
    <property type="entry name" value="LytR_CpsA_psr"/>
</dbReference>
<evidence type="ECO:0000256" key="3">
    <source>
        <dbReference type="ARBA" id="ARBA00022968"/>
    </source>
</evidence>
<dbReference type="AlphaFoldDB" id="A0A549YFL3"/>
<name>A0A549YFL3_9BACI</name>
<reference evidence="6 7" key="1">
    <citation type="submission" date="2019-07" db="EMBL/GenBank/DDBJ databases">
        <title>Genomic analysis of Lentibacillus sp. NKC851-2.</title>
        <authorList>
            <person name="Oh Y.J."/>
        </authorList>
    </citation>
    <scope>NUCLEOTIDE SEQUENCE [LARGE SCALE GENOMIC DNA]</scope>
    <source>
        <strain evidence="6 7">NKC851-2</strain>
    </source>
</reference>
<dbReference type="NCBIfam" id="TIGR00350">
    <property type="entry name" value="lytR_cpsA_psr"/>
    <property type="match status" value="1"/>
</dbReference>
<dbReference type="InterPro" id="IPR050922">
    <property type="entry name" value="LytR/CpsA/Psr_CW_biosynth"/>
</dbReference>
<keyword evidence="2" id="KW-0812">Transmembrane</keyword>
<accession>A0A549YFL3</accession>
<keyword evidence="4" id="KW-1133">Transmembrane helix</keyword>
<proteinExistence type="inferred from homology"/>
<evidence type="ECO:0000256" key="4">
    <source>
        <dbReference type="ARBA" id="ARBA00022989"/>
    </source>
</evidence>
<evidence type="ECO:0000313" key="7">
    <source>
        <dbReference type="Proteomes" id="UP000319280"/>
    </source>
</evidence>
<gene>
    <name evidence="6" type="ORF">FH966_02205</name>
</gene>
<dbReference type="PANTHER" id="PTHR33392">
    <property type="entry name" value="POLYISOPRENYL-TEICHOIC ACID--PEPTIDOGLYCAN TEICHOIC ACID TRANSFERASE TAGU"/>
    <property type="match status" value="1"/>
</dbReference>
<organism evidence="6 7">
    <name type="scientific">Lentibacillus cibarius</name>
    <dbReference type="NCBI Taxonomy" id="2583219"/>
    <lineage>
        <taxon>Bacteria</taxon>
        <taxon>Bacillati</taxon>
        <taxon>Bacillota</taxon>
        <taxon>Bacilli</taxon>
        <taxon>Bacillales</taxon>
        <taxon>Bacillaceae</taxon>
        <taxon>Lentibacillus</taxon>
    </lineage>
</organism>
<keyword evidence="4" id="KW-0472">Membrane</keyword>